<evidence type="ECO:0000256" key="4">
    <source>
        <dbReference type="ARBA" id="ARBA00022763"/>
    </source>
</evidence>
<dbReference type="Gene3D" id="1.10.720.30">
    <property type="entry name" value="SAP domain"/>
    <property type="match status" value="1"/>
</dbReference>
<dbReference type="InterPro" id="IPR047087">
    <property type="entry name" value="KU70_core_dom"/>
</dbReference>
<dbReference type="EMBL" id="AFYH01125362">
    <property type="status" value="NOT_ANNOTATED_CDS"/>
    <property type="molecule type" value="Genomic_DNA"/>
</dbReference>
<keyword evidence="8" id="KW-0238">DNA-binding</keyword>
<dbReference type="SMART" id="SM00559">
    <property type="entry name" value="Ku78"/>
    <property type="match status" value="1"/>
</dbReference>
<name>H3AQW0_LATCH</name>
<keyword evidence="6" id="KW-0347">Helicase</keyword>
<evidence type="ECO:0000256" key="10">
    <source>
        <dbReference type="ARBA" id="ARBA00023204"/>
    </source>
</evidence>
<dbReference type="GO" id="GO:0000723">
    <property type="term" value="P:telomere maintenance"/>
    <property type="evidence" value="ECO:0007669"/>
    <property type="project" value="InterPro"/>
</dbReference>
<dbReference type="OMA" id="YKLECQI"/>
<dbReference type="SUPFAM" id="SSF53300">
    <property type="entry name" value="vWA-like"/>
    <property type="match status" value="1"/>
</dbReference>
<feature type="compositionally biased region" description="Basic and acidic residues" evidence="13">
    <location>
        <begin position="92"/>
        <end position="102"/>
    </location>
</feature>
<dbReference type="InParanoid" id="H3AQW0"/>
<dbReference type="InterPro" id="IPR016194">
    <property type="entry name" value="SPOC-like_C_dom_sf"/>
</dbReference>
<feature type="compositionally biased region" description="Acidic residues" evidence="13">
    <location>
        <begin position="12"/>
        <end position="25"/>
    </location>
</feature>
<dbReference type="SUPFAM" id="SSF100939">
    <property type="entry name" value="SPOC domain-like"/>
    <property type="match status" value="1"/>
</dbReference>
<feature type="region of interest" description="Disordered" evidence="13">
    <location>
        <begin position="81"/>
        <end position="111"/>
    </location>
</feature>
<dbReference type="InterPro" id="IPR005161">
    <property type="entry name" value="Ku_N"/>
</dbReference>
<proteinExistence type="inferred from homology"/>
<accession>H3AQW0</accession>
<dbReference type="GO" id="GO:0006310">
    <property type="term" value="P:DNA recombination"/>
    <property type="evidence" value="ECO:0007669"/>
    <property type="project" value="UniProtKB-KW"/>
</dbReference>
<dbReference type="Gene3D" id="4.10.970.10">
    <property type="entry name" value="Ku70, bridge and pillars"/>
    <property type="match status" value="1"/>
</dbReference>
<dbReference type="Gene3D" id="2.40.290.10">
    <property type="match status" value="1"/>
</dbReference>
<evidence type="ECO:0000313" key="15">
    <source>
        <dbReference type="Ensembl" id="ENSLACP00000012031.1"/>
    </source>
</evidence>
<dbReference type="GO" id="GO:0006303">
    <property type="term" value="P:double-strand break repair via nonhomologous end joining"/>
    <property type="evidence" value="ECO:0007669"/>
    <property type="project" value="InterPro"/>
</dbReference>
<dbReference type="AlphaFoldDB" id="H3AQW0"/>
<comment type="subcellular location">
    <subcellularLocation>
        <location evidence="1">Nucleus</location>
    </subcellularLocation>
</comment>
<dbReference type="CDD" id="cd01458">
    <property type="entry name" value="vWA_ku"/>
    <property type="match status" value="1"/>
</dbReference>
<evidence type="ECO:0000256" key="3">
    <source>
        <dbReference type="ARBA" id="ARBA00022741"/>
    </source>
</evidence>
<keyword evidence="11" id="KW-0539">Nucleus</keyword>
<dbReference type="FunFam" id="1.10.720.30:FF:000007">
    <property type="entry name" value="X-ray repair cross complementing 6"/>
    <property type="match status" value="1"/>
</dbReference>
<dbReference type="Proteomes" id="UP000008672">
    <property type="component" value="Unassembled WGS sequence"/>
</dbReference>
<dbReference type="GeneTree" id="ENSGT00940000153239"/>
<dbReference type="Bgee" id="ENSLACG00000010590">
    <property type="expression patterns" value="Expressed in muscle tissue and 3 other cell types or tissues"/>
</dbReference>
<evidence type="ECO:0000313" key="16">
    <source>
        <dbReference type="Proteomes" id="UP000008672"/>
    </source>
</evidence>
<dbReference type="GO" id="GO:0005524">
    <property type="term" value="F:ATP binding"/>
    <property type="evidence" value="ECO:0007669"/>
    <property type="project" value="UniProtKB-KW"/>
</dbReference>
<dbReference type="InterPro" id="IPR006165">
    <property type="entry name" value="Ku70"/>
</dbReference>
<dbReference type="InterPro" id="IPR036465">
    <property type="entry name" value="vWFA_dom_sf"/>
</dbReference>
<evidence type="ECO:0000256" key="2">
    <source>
        <dbReference type="ARBA" id="ARBA00005240"/>
    </source>
</evidence>
<reference evidence="15" key="3">
    <citation type="submission" date="2025-09" db="UniProtKB">
        <authorList>
            <consortium name="Ensembl"/>
        </authorList>
    </citation>
    <scope>IDENTIFICATION</scope>
</reference>
<dbReference type="InterPro" id="IPR006164">
    <property type="entry name" value="DNA_bd_Ku70/Ku80"/>
</dbReference>
<dbReference type="Ensembl" id="ENSLACT00000012122.1">
    <property type="protein sequence ID" value="ENSLACP00000012031.1"/>
    <property type="gene ID" value="ENSLACG00000010590.1"/>
</dbReference>
<dbReference type="HOGENOM" id="CLU_014815_2_0_1"/>
<dbReference type="CDD" id="cd00788">
    <property type="entry name" value="KU70"/>
    <property type="match status" value="1"/>
</dbReference>
<evidence type="ECO:0000256" key="9">
    <source>
        <dbReference type="ARBA" id="ARBA00023172"/>
    </source>
</evidence>
<protein>
    <submittedName>
        <fullName evidence="15">X-ray repair cross complementing 6</fullName>
    </submittedName>
</protein>
<keyword evidence="10" id="KW-0234">DNA repair</keyword>
<feature type="region of interest" description="Disordered" evidence="13">
    <location>
        <begin position="530"/>
        <end position="553"/>
    </location>
</feature>
<dbReference type="PIRSF" id="PIRSF003033">
    <property type="entry name" value="Ku70"/>
    <property type="match status" value="1"/>
</dbReference>
<dbReference type="EMBL" id="AFYH01125361">
    <property type="status" value="NOT_ANNOTATED_CDS"/>
    <property type="molecule type" value="Genomic_DNA"/>
</dbReference>
<comment type="similarity">
    <text evidence="2">Belongs to the ku70 family.</text>
</comment>
<organism evidence="15 16">
    <name type="scientific">Latimeria chalumnae</name>
    <name type="common">Coelacanth</name>
    <dbReference type="NCBI Taxonomy" id="7897"/>
    <lineage>
        <taxon>Eukaryota</taxon>
        <taxon>Metazoa</taxon>
        <taxon>Chordata</taxon>
        <taxon>Craniata</taxon>
        <taxon>Vertebrata</taxon>
        <taxon>Euteleostomi</taxon>
        <taxon>Coelacanthiformes</taxon>
        <taxon>Coelacanthidae</taxon>
        <taxon>Latimeria</taxon>
    </lineage>
</organism>
<dbReference type="NCBIfam" id="TIGR00578">
    <property type="entry name" value="ku70"/>
    <property type="match status" value="1"/>
</dbReference>
<reference evidence="15" key="2">
    <citation type="submission" date="2025-08" db="UniProtKB">
        <authorList>
            <consortium name="Ensembl"/>
        </authorList>
    </citation>
    <scope>IDENTIFICATION</scope>
</reference>
<evidence type="ECO:0000256" key="11">
    <source>
        <dbReference type="ARBA" id="ARBA00023242"/>
    </source>
</evidence>
<dbReference type="EMBL" id="AFYH01125360">
    <property type="status" value="NOT_ANNOTATED_CDS"/>
    <property type="molecule type" value="Genomic_DNA"/>
</dbReference>
<dbReference type="Pfam" id="PF02735">
    <property type="entry name" value="Ku"/>
    <property type="match status" value="1"/>
</dbReference>
<reference evidence="16" key="1">
    <citation type="submission" date="2011-08" db="EMBL/GenBank/DDBJ databases">
        <title>The draft genome of Latimeria chalumnae.</title>
        <authorList>
            <person name="Di Palma F."/>
            <person name="Alfoldi J."/>
            <person name="Johnson J."/>
            <person name="Berlin A."/>
            <person name="Gnerre S."/>
            <person name="Jaffe D."/>
            <person name="MacCallum I."/>
            <person name="Young S."/>
            <person name="Walker B.J."/>
            <person name="Lander E."/>
            <person name="Lindblad-Toh K."/>
        </authorList>
    </citation>
    <scope>NUCLEOTIDE SEQUENCE [LARGE SCALE GENOMIC DNA]</scope>
    <source>
        <strain evidence="16">Wild caught</strain>
    </source>
</reference>
<evidence type="ECO:0000256" key="7">
    <source>
        <dbReference type="ARBA" id="ARBA00022840"/>
    </source>
</evidence>
<dbReference type="GO" id="GO:0010212">
    <property type="term" value="P:response to ionizing radiation"/>
    <property type="evidence" value="ECO:0007669"/>
    <property type="project" value="Ensembl"/>
</dbReference>
<dbReference type="FunFam" id="2.40.290.10:FF:000001">
    <property type="entry name" value="X-ray repair cross complementing 6"/>
    <property type="match status" value="1"/>
</dbReference>
<dbReference type="Gene3D" id="1.10.1600.10">
    <property type="match status" value="1"/>
</dbReference>
<dbReference type="FunFam" id="4.10.970.10:FF:000001">
    <property type="entry name" value="X-ray repair cross-complementing protein 6 isoform X1"/>
    <property type="match status" value="1"/>
</dbReference>
<dbReference type="InterPro" id="IPR005160">
    <property type="entry name" value="Ku_C"/>
</dbReference>
<feature type="region of interest" description="Disordered" evidence="13">
    <location>
        <begin position="1"/>
        <end position="29"/>
    </location>
</feature>
<evidence type="ECO:0000256" key="12">
    <source>
        <dbReference type="PIRSR" id="PIRSR003033-1"/>
    </source>
</evidence>
<evidence type="ECO:0000256" key="8">
    <source>
        <dbReference type="ARBA" id="ARBA00023125"/>
    </source>
</evidence>
<feature type="compositionally biased region" description="Basic and acidic residues" evidence="13">
    <location>
        <begin position="1"/>
        <end position="11"/>
    </location>
</feature>
<evidence type="ECO:0000259" key="14">
    <source>
        <dbReference type="SMART" id="SM00559"/>
    </source>
</evidence>
<feature type="domain" description="Ku" evidence="14">
    <location>
        <begin position="307"/>
        <end position="453"/>
    </location>
</feature>
<keyword evidence="4" id="KW-0227">DNA damage</keyword>
<dbReference type="GO" id="GO:0043564">
    <property type="term" value="C:Ku70:Ku80 complex"/>
    <property type="evidence" value="ECO:0007669"/>
    <property type="project" value="InterPro"/>
</dbReference>
<keyword evidence="5" id="KW-0378">Hydrolase</keyword>
<dbReference type="PANTHER" id="PTHR12604">
    <property type="entry name" value="KU AUTOANTIGEN DNA HELICASE"/>
    <property type="match status" value="1"/>
</dbReference>
<dbReference type="GO" id="GO:0042162">
    <property type="term" value="F:telomeric DNA binding"/>
    <property type="evidence" value="ECO:0007669"/>
    <property type="project" value="InterPro"/>
</dbReference>
<dbReference type="STRING" id="7897.ENSLACP00000012031"/>
<dbReference type="GO" id="GO:0003690">
    <property type="term" value="F:double-stranded DNA binding"/>
    <property type="evidence" value="ECO:0007669"/>
    <property type="project" value="TreeGrafter"/>
</dbReference>
<keyword evidence="16" id="KW-1185">Reference proteome</keyword>
<sequence>MSDWAYYRKGDDEDEQEEEAGEQGEGDVKYSGRDSLIFLVDASSAMFESSDEGELSPFDMTIQNKSKIIFTLKIPSGVKGKTNSKFYTPPPKKNDKQTKKETPTPQLASSRAKRVLELNKFRGDEGQRHFREKIGHSADFSLGEALWVCSNLFSDVKVKLSHKRVMLFTNQDNPHVDDGGKARMARTKAADLREMGIFLDLMHLKKPGGFMISHFYRDIITVLEDEDLGVHFEESAALEDLLKKVRAKEMRKRAQARLNLKLGEGVAMCVGVYHLVRSATKPYPVKLYRETNEMVKTKTRWFNTETGSLLLPSDTKRTQTYGNRQIVLEKEEVEELKRFDNPGLVLIGFKPLSMLKRQHHIKPTQFLYPDETLVTGSTSLFNALLTKCLEKGVFAVCRYTARRNMPPRFVALVPQEEQLDEQKVQVVPSGFHLISLPYADDIRKMDYTEKIPANQDQVDKMKQIVHKLRFKYSSLSLSHTHTHTAKFEPYSLQKFSNCVFSFSLQVPKNEMIDSRLGSLTEEFKDLVYPPSYSSEGKGQKRKTGEGMGGAEKRPKAEVSFVEADVQDYVRKGTLGKLTVPMLKEISKQYGLRGSKKQELIDAITKHFSKP</sequence>
<dbReference type="InterPro" id="IPR036361">
    <property type="entry name" value="SAP_dom_sf"/>
</dbReference>
<evidence type="ECO:0000256" key="6">
    <source>
        <dbReference type="ARBA" id="ARBA00022806"/>
    </source>
</evidence>
<dbReference type="Gene3D" id="3.40.50.410">
    <property type="entry name" value="von Willebrand factor, type A domain"/>
    <property type="match status" value="1"/>
</dbReference>
<evidence type="ECO:0000256" key="5">
    <source>
        <dbReference type="ARBA" id="ARBA00022801"/>
    </source>
</evidence>
<dbReference type="EMBL" id="AFYH01125359">
    <property type="status" value="NOT_ANNOTATED_CDS"/>
    <property type="molecule type" value="Genomic_DNA"/>
</dbReference>
<feature type="active site" description="Schiff-base intermediate with DNA; for 5'-deoxyribose-5-phosphate lyase activity" evidence="12">
    <location>
        <position position="29"/>
    </location>
</feature>
<dbReference type="GO" id="GO:0003678">
    <property type="term" value="F:DNA helicase activity"/>
    <property type="evidence" value="ECO:0007669"/>
    <property type="project" value="InterPro"/>
</dbReference>
<dbReference type="eggNOG" id="KOG2327">
    <property type="taxonomic scope" value="Eukaryota"/>
</dbReference>
<dbReference type="PANTHER" id="PTHR12604:SF2">
    <property type="entry name" value="X-RAY REPAIR CROSS-COMPLEMENTING PROTEIN 6"/>
    <property type="match status" value="1"/>
</dbReference>
<evidence type="ECO:0000256" key="1">
    <source>
        <dbReference type="ARBA" id="ARBA00004123"/>
    </source>
</evidence>
<evidence type="ECO:0000256" key="13">
    <source>
        <dbReference type="SAM" id="MobiDB-lite"/>
    </source>
</evidence>
<keyword evidence="3" id="KW-0547">Nucleotide-binding</keyword>
<dbReference type="Pfam" id="PF03730">
    <property type="entry name" value="Ku_C"/>
    <property type="match status" value="1"/>
</dbReference>
<dbReference type="FunCoup" id="H3AQW0">
    <property type="interactions" value="2088"/>
</dbReference>
<dbReference type="GO" id="GO:0003684">
    <property type="term" value="F:damaged DNA binding"/>
    <property type="evidence" value="ECO:0007669"/>
    <property type="project" value="InterPro"/>
</dbReference>
<gene>
    <name evidence="15" type="primary">XRCC6</name>
</gene>
<keyword evidence="9" id="KW-0233">DNA recombination</keyword>
<dbReference type="InterPro" id="IPR027388">
    <property type="entry name" value="Ku70_bridge/pillars_dom_sf"/>
</dbReference>
<dbReference type="Pfam" id="PF03731">
    <property type="entry name" value="Ku_N"/>
    <property type="match status" value="1"/>
</dbReference>
<dbReference type="GO" id="GO:0016787">
    <property type="term" value="F:hydrolase activity"/>
    <property type="evidence" value="ECO:0007669"/>
    <property type="project" value="UniProtKB-KW"/>
</dbReference>
<keyword evidence="7" id="KW-0067">ATP-binding</keyword>
<dbReference type="SUPFAM" id="SSF68906">
    <property type="entry name" value="SAP domain"/>
    <property type="match status" value="1"/>
</dbReference>